<keyword evidence="2" id="KW-1185">Reference proteome</keyword>
<evidence type="ECO:0000313" key="2">
    <source>
        <dbReference type="Proteomes" id="UP001597045"/>
    </source>
</evidence>
<accession>A0ABW3MDT9</accession>
<evidence type="ECO:0000313" key="1">
    <source>
        <dbReference type="EMBL" id="MFD1047840.1"/>
    </source>
</evidence>
<dbReference type="Proteomes" id="UP001597045">
    <property type="component" value="Unassembled WGS sequence"/>
</dbReference>
<dbReference type="Pfam" id="PF01750">
    <property type="entry name" value="HycI"/>
    <property type="match status" value="1"/>
</dbReference>
<dbReference type="SUPFAM" id="SSF53163">
    <property type="entry name" value="HybD-like"/>
    <property type="match status" value="1"/>
</dbReference>
<dbReference type="EMBL" id="JBHTIS010001275">
    <property type="protein sequence ID" value="MFD1047840.1"/>
    <property type="molecule type" value="Genomic_DNA"/>
</dbReference>
<organism evidence="1 2">
    <name type="scientific">Kibdelosporangium lantanae</name>
    <dbReference type="NCBI Taxonomy" id="1497396"/>
    <lineage>
        <taxon>Bacteria</taxon>
        <taxon>Bacillati</taxon>
        <taxon>Actinomycetota</taxon>
        <taxon>Actinomycetes</taxon>
        <taxon>Pseudonocardiales</taxon>
        <taxon>Pseudonocardiaceae</taxon>
        <taxon>Kibdelosporangium</taxon>
    </lineage>
</organism>
<dbReference type="Gene3D" id="3.40.50.1450">
    <property type="entry name" value="HybD-like"/>
    <property type="match status" value="1"/>
</dbReference>
<comment type="caution">
    <text evidence="1">The sequence shown here is derived from an EMBL/GenBank/DDBJ whole genome shotgun (WGS) entry which is preliminary data.</text>
</comment>
<name>A0ABW3MDT9_9PSEU</name>
<protein>
    <submittedName>
        <fullName evidence="1">Peptidase M52</fullName>
    </submittedName>
</protein>
<gene>
    <name evidence="1" type="ORF">ACFQ1S_21025</name>
</gene>
<dbReference type="InterPro" id="IPR000671">
    <property type="entry name" value="Peptidase_A31"/>
</dbReference>
<reference evidence="2" key="1">
    <citation type="journal article" date="2019" name="Int. J. Syst. Evol. Microbiol.">
        <title>The Global Catalogue of Microorganisms (GCM) 10K type strain sequencing project: providing services to taxonomists for standard genome sequencing and annotation.</title>
        <authorList>
            <consortium name="The Broad Institute Genomics Platform"/>
            <consortium name="The Broad Institute Genome Sequencing Center for Infectious Disease"/>
            <person name="Wu L."/>
            <person name="Ma J."/>
        </authorList>
    </citation>
    <scope>NUCLEOTIDE SEQUENCE [LARGE SCALE GENOMIC DNA]</scope>
    <source>
        <strain evidence="2">JCM 31486</strain>
    </source>
</reference>
<feature type="non-terminal residue" evidence="1">
    <location>
        <position position="1"/>
    </location>
</feature>
<dbReference type="InterPro" id="IPR023430">
    <property type="entry name" value="Pept_HybD-like_dom_sf"/>
</dbReference>
<proteinExistence type="predicted"/>
<sequence>PQAELLDAHGMQPDVVLGLVRLLGGTPKRVLLVGCRPASVAERIGLSPVVSHAVDVAAGEVVALVREELSCAWASPGK</sequence>